<dbReference type="EMBL" id="JAAIJR010000090">
    <property type="protein sequence ID" value="NEX22258.1"/>
    <property type="molecule type" value="Genomic_DNA"/>
</dbReference>
<reference evidence="4" key="1">
    <citation type="journal article" date="2020" name="Microbiol. Resour. Announc.">
        <title>Draft Genome Sequences of Thiorhodococcus mannitoliphagus and Thiorhodococcus minor, Purple Sulfur Photosynthetic Bacteria in the Gammaproteobacterial Family Chromatiaceae.</title>
        <authorList>
            <person name="Aviles F.A."/>
            <person name="Meyer T.E."/>
            <person name="Kyndt J.A."/>
        </authorList>
    </citation>
    <scope>NUCLEOTIDE SEQUENCE [LARGE SCALE GENOMIC DNA]</scope>
    <source>
        <strain evidence="4">DSM 18266</strain>
    </source>
</reference>
<dbReference type="AlphaFoldDB" id="A0A6P1DVU3"/>
<dbReference type="Pfam" id="PF10138">
    <property type="entry name" value="vWA-TerF-like"/>
    <property type="match status" value="1"/>
</dbReference>
<dbReference type="Pfam" id="PF02342">
    <property type="entry name" value="TerD"/>
    <property type="match status" value="1"/>
</dbReference>
<dbReference type="InterPro" id="IPR051324">
    <property type="entry name" value="Stress/Tellurium_Resist"/>
</dbReference>
<evidence type="ECO:0000259" key="2">
    <source>
        <dbReference type="PROSITE" id="PS50234"/>
    </source>
</evidence>
<comment type="caution">
    <text evidence="3">The sequence shown here is derived from an EMBL/GenBank/DDBJ whole genome shotgun (WGS) entry which is preliminary data.</text>
</comment>
<dbReference type="PROSITE" id="PS50234">
    <property type="entry name" value="VWFA"/>
    <property type="match status" value="1"/>
</dbReference>
<reference evidence="3 4" key="2">
    <citation type="submission" date="2020-02" db="EMBL/GenBank/DDBJ databases">
        <title>Genome sequences of Thiorhodococcus mannitoliphagus and Thiorhodococcus minor, purple sulfur photosynthetic bacteria in the gammaproteobacterial family, Chromatiaceae.</title>
        <authorList>
            <person name="Aviles F.A."/>
            <person name="Meyer T.E."/>
            <person name="Kyndt J.A."/>
        </authorList>
    </citation>
    <scope>NUCLEOTIDE SEQUENCE [LARGE SCALE GENOMIC DNA]</scope>
    <source>
        <strain evidence="3 4">DSM 18266</strain>
    </source>
</reference>
<protein>
    <submittedName>
        <fullName evidence="3">Tellurium resistance protein</fullName>
    </submittedName>
</protein>
<dbReference type="CDD" id="cd00198">
    <property type="entry name" value="vWFA"/>
    <property type="match status" value="1"/>
</dbReference>
<evidence type="ECO:0000313" key="3">
    <source>
        <dbReference type="EMBL" id="NEX22258.1"/>
    </source>
</evidence>
<sequence>MHLARGQRLPLSDLISGPRFQVSIELQGLAADASCFGLDAHGQLADERYMVFFNQPESPCRGLRLSGSRDSATDFDLVLERLPTTIERLVFVAAIDGQDTMGQLTKGRVVLRQNAGDVATFAFQGSDFDQERALMLIELYRKGGLWRLAVNGQGFNGGLDALVRHFGGEVAEETEVPPVAPPPVSLEKRIAQEAPHLLSLAKKATLSLEKQGLQSTVARVGLVLDASGSMRQQYKSGRVQELLDRVLPLALHFDDDGQLDVWAFDRVAKPLPPATTGNIKGYVDSANGGWKAWYGGANDEPAVMRVVIDAYRREPKAPPAYVLFVSDGGVHQNRAIKALMIEAAQYPIFWQFLGLGGRNYGILERLDTLEGRIVDNCGFFAMDDLHSLTEEQLYDRMLQEFPDWLRDARAKGIIR</sequence>
<dbReference type="SMART" id="SM00327">
    <property type="entry name" value="VWA"/>
    <property type="match status" value="1"/>
</dbReference>
<dbReference type="InterPro" id="IPR036465">
    <property type="entry name" value="vWFA_dom_sf"/>
</dbReference>
<organism evidence="3 4">
    <name type="scientific">Thiorhodococcus mannitoliphagus</name>
    <dbReference type="NCBI Taxonomy" id="329406"/>
    <lineage>
        <taxon>Bacteria</taxon>
        <taxon>Pseudomonadati</taxon>
        <taxon>Pseudomonadota</taxon>
        <taxon>Gammaproteobacteria</taxon>
        <taxon>Chromatiales</taxon>
        <taxon>Chromatiaceae</taxon>
        <taxon>Thiorhodococcus</taxon>
    </lineage>
</organism>
<proteinExistence type="predicted"/>
<dbReference type="InterPro" id="IPR002035">
    <property type="entry name" value="VWF_A"/>
</dbReference>
<dbReference type="SUPFAM" id="SSF53300">
    <property type="entry name" value="vWA-like"/>
    <property type="match status" value="1"/>
</dbReference>
<gene>
    <name evidence="3" type="ORF">G3480_18430</name>
</gene>
<name>A0A6P1DVU3_9GAMM</name>
<dbReference type="InterPro" id="IPR003325">
    <property type="entry name" value="TerD"/>
</dbReference>
<dbReference type="GO" id="GO:0046690">
    <property type="term" value="P:response to tellurium ion"/>
    <property type="evidence" value="ECO:0007669"/>
    <property type="project" value="UniProtKB-KW"/>
</dbReference>
<dbReference type="PANTHER" id="PTHR32097">
    <property type="entry name" value="CAMP-BINDING PROTEIN 1-RELATED"/>
    <property type="match status" value="1"/>
</dbReference>
<evidence type="ECO:0000256" key="1">
    <source>
        <dbReference type="ARBA" id="ARBA00022686"/>
    </source>
</evidence>
<dbReference type="Gene3D" id="3.40.50.410">
    <property type="entry name" value="von Willebrand factor, type A domain"/>
    <property type="match status" value="1"/>
</dbReference>
<dbReference type="Gene3D" id="2.60.60.30">
    <property type="entry name" value="sav2460 like domains"/>
    <property type="match status" value="1"/>
</dbReference>
<dbReference type="Proteomes" id="UP000471640">
    <property type="component" value="Unassembled WGS sequence"/>
</dbReference>
<evidence type="ECO:0000313" key="4">
    <source>
        <dbReference type="Proteomes" id="UP000471640"/>
    </source>
</evidence>
<feature type="domain" description="VWFA" evidence="2">
    <location>
        <begin position="219"/>
        <end position="397"/>
    </location>
</feature>
<dbReference type="CDD" id="cd06974">
    <property type="entry name" value="TerD_like"/>
    <property type="match status" value="1"/>
</dbReference>
<dbReference type="InterPro" id="IPR019303">
    <property type="entry name" value="vWA_TerF_C"/>
</dbReference>
<dbReference type="PANTHER" id="PTHR32097:SF3">
    <property type="entry name" value="TELLURITE RESISTANCE PROTEIN"/>
    <property type="match status" value="1"/>
</dbReference>
<dbReference type="RefSeq" id="WP_164655354.1">
    <property type="nucleotide sequence ID" value="NZ_JAAIJR010000090.1"/>
</dbReference>
<keyword evidence="1" id="KW-0778">Tellurium resistance</keyword>
<keyword evidence="4" id="KW-1185">Reference proteome</keyword>
<accession>A0A6P1DVU3</accession>